<keyword evidence="3 7" id="KW-0812">Transmembrane</keyword>
<dbReference type="InterPro" id="IPR010645">
    <property type="entry name" value="MFS_4"/>
</dbReference>
<name>A0A316TBT5_9ACTN</name>
<dbReference type="GO" id="GO:0005886">
    <property type="term" value="C:plasma membrane"/>
    <property type="evidence" value="ECO:0007669"/>
    <property type="project" value="UniProtKB-SubCell"/>
</dbReference>
<feature type="transmembrane region" description="Helical" evidence="7">
    <location>
        <begin position="281"/>
        <end position="298"/>
    </location>
</feature>
<dbReference type="InterPro" id="IPR050189">
    <property type="entry name" value="MFS_Efflux_Transporters"/>
</dbReference>
<keyword evidence="4 7" id="KW-1133">Transmembrane helix</keyword>
<evidence type="ECO:0000256" key="4">
    <source>
        <dbReference type="ARBA" id="ARBA00022989"/>
    </source>
</evidence>
<evidence type="ECO:0000256" key="7">
    <source>
        <dbReference type="SAM" id="Phobius"/>
    </source>
</evidence>
<keyword evidence="9" id="KW-1185">Reference proteome</keyword>
<feature type="transmembrane region" description="Helical" evidence="7">
    <location>
        <begin position="400"/>
        <end position="423"/>
    </location>
</feature>
<protein>
    <submittedName>
        <fullName evidence="8">Uncharacterized protein</fullName>
    </submittedName>
</protein>
<feature type="region of interest" description="Disordered" evidence="6">
    <location>
        <begin position="59"/>
        <end position="137"/>
    </location>
</feature>
<feature type="compositionally biased region" description="Basic and acidic residues" evidence="6">
    <location>
        <begin position="86"/>
        <end position="95"/>
    </location>
</feature>
<dbReference type="Gene3D" id="1.20.1250.20">
    <property type="entry name" value="MFS general substrate transporter like domains"/>
    <property type="match status" value="2"/>
</dbReference>
<comment type="caution">
    <text evidence="8">The sequence shown here is derived from an EMBL/GenBank/DDBJ whole genome shotgun (WGS) entry which is preliminary data.</text>
</comment>
<dbReference type="Pfam" id="PF06779">
    <property type="entry name" value="MFS_4"/>
    <property type="match status" value="1"/>
</dbReference>
<evidence type="ECO:0000256" key="6">
    <source>
        <dbReference type="SAM" id="MobiDB-lite"/>
    </source>
</evidence>
<feature type="transmembrane region" description="Helical" evidence="7">
    <location>
        <begin position="177"/>
        <end position="194"/>
    </location>
</feature>
<keyword evidence="5 7" id="KW-0472">Membrane</keyword>
<evidence type="ECO:0000313" key="9">
    <source>
        <dbReference type="Proteomes" id="UP000245507"/>
    </source>
</evidence>
<feature type="compositionally biased region" description="Polar residues" evidence="6">
    <location>
        <begin position="8"/>
        <end position="23"/>
    </location>
</feature>
<dbReference type="PANTHER" id="PTHR43124">
    <property type="entry name" value="PURINE EFFLUX PUMP PBUE"/>
    <property type="match status" value="1"/>
</dbReference>
<dbReference type="Proteomes" id="UP000245507">
    <property type="component" value="Unassembled WGS sequence"/>
</dbReference>
<evidence type="ECO:0000256" key="5">
    <source>
        <dbReference type="ARBA" id="ARBA00023136"/>
    </source>
</evidence>
<feature type="transmembrane region" description="Helical" evidence="7">
    <location>
        <begin position="206"/>
        <end position="229"/>
    </location>
</feature>
<evidence type="ECO:0000256" key="3">
    <source>
        <dbReference type="ARBA" id="ARBA00022692"/>
    </source>
</evidence>
<evidence type="ECO:0000256" key="1">
    <source>
        <dbReference type="ARBA" id="ARBA00004651"/>
    </source>
</evidence>
<feature type="compositionally biased region" description="Basic residues" evidence="6">
    <location>
        <begin position="74"/>
        <end position="85"/>
    </location>
</feature>
<gene>
    <name evidence="8" type="ORF">DJ010_16430</name>
</gene>
<feature type="compositionally biased region" description="Basic and acidic residues" evidence="6">
    <location>
        <begin position="105"/>
        <end position="120"/>
    </location>
</feature>
<feature type="transmembrane region" description="Helical" evidence="7">
    <location>
        <begin position="235"/>
        <end position="255"/>
    </location>
</feature>
<comment type="subcellular location">
    <subcellularLocation>
        <location evidence="1">Cell membrane</location>
        <topology evidence="1">Multi-pass membrane protein</topology>
    </subcellularLocation>
</comment>
<accession>A0A316TBT5</accession>
<reference evidence="8 9" key="1">
    <citation type="submission" date="2018-05" db="EMBL/GenBank/DDBJ databases">
        <title>Nocardioides silvaticus genome.</title>
        <authorList>
            <person name="Li C."/>
            <person name="Wang G."/>
        </authorList>
    </citation>
    <scope>NUCLEOTIDE SEQUENCE [LARGE SCALE GENOMIC DNA]</scope>
    <source>
        <strain evidence="8 9">CCTCC AB 2018079</strain>
    </source>
</reference>
<feature type="transmembrane region" description="Helical" evidence="7">
    <location>
        <begin position="153"/>
        <end position="171"/>
    </location>
</feature>
<dbReference type="PANTHER" id="PTHR43124:SF3">
    <property type="entry name" value="CHLORAMPHENICOL EFFLUX PUMP RV0191"/>
    <property type="match status" value="1"/>
</dbReference>
<dbReference type="EMBL" id="QGDD01000008">
    <property type="protein sequence ID" value="PWN01833.1"/>
    <property type="molecule type" value="Genomic_DNA"/>
</dbReference>
<dbReference type="InterPro" id="IPR036259">
    <property type="entry name" value="MFS_trans_sf"/>
</dbReference>
<evidence type="ECO:0000313" key="8">
    <source>
        <dbReference type="EMBL" id="PWN01833.1"/>
    </source>
</evidence>
<feature type="region of interest" description="Disordered" evidence="6">
    <location>
        <begin position="1"/>
        <end position="32"/>
    </location>
</feature>
<feature type="transmembrane region" description="Helical" evidence="7">
    <location>
        <begin position="314"/>
        <end position="334"/>
    </location>
</feature>
<evidence type="ECO:0000256" key="2">
    <source>
        <dbReference type="ARBA" id="ARBA00022475"/>
    </source>
</evidence>
<feature type="transmembrane region" description="Helical" evidence="7">
    <location>
        <begin position="341"/>
        <end position="360"/>
    </location>
</feature>
<keyword evidence="2" id="KW-1003">Cell membrane</keyword>
<feature type="transmembrane region" description="Helical" evidence="7">
    <location>
        <begin position="429"/>
        <end position="446"/>
    </location>
</feature>
<feature type="transmembrane region" description="Helical" evidence="7">
    <location>
        <begin position="366"/>
        <end position="388"/>
    </location>
</feature>
<organism evidence="8 9">
    <name type="scientific">Nocardioides silvaticus</name>
    <dbReference type="NCBI Taxonomy" id="2201891"/>
    <lineage>
        <taxon>Bacteria</taxon>
        <taxon>Bacillati</taxon>
        <taxon>Actinomycetota</taxon>
        <taxon>Actinomycetes</taxon>
        <taxon>Propionibacteriales</taxon>
        <taxon>Nocardioidaceae</taxon>
        <taxon>Nocardioides</taxon>
    </lineage>
</organism>
<dbReference type="SUPFAM" id="SSF103473">
    <property type="entry name" value="MFS general substrate transporter"/>
    <property type="match status" value="1"/>
</dbReference>
<dbReference type="AlphaFoldDB" id="A0A316TBT5"/>
<sequence length="468" mass="48519">MRRWLTASRRSTTAPAGSWSGRSTGCWGRRPRRCRSRCGPAVSVTAPPAGPRATTVRWTTRRARTSDDGDKRGIATRHHRCRRGAGHRDDRDHLRPGPLRLRAAPARDEGGGRHRTEHRGPHLRSRLPLLPGGQRRRRAAHVAARRPGGRRGAAGSAAVGMAVIAVAPTAWTVAVGVLVAGAAAGMAFPPYADIVDRHVDAPRRAVVWSVISSGTGWGVALAGPVAILAGDQWRAAWAAFVVLAAVAGVAATRLAPPNDDSTLRRPQLSPSWFFCPRSRPLLTSAVLVGVGSSVWWVYSVDALQDAGIAATPARAVYAVCGAAMLLGSVSGFAFERMGLRTTYLGSILLLAVSLGLLGAATAHLVAAFGAAVLFGACYAAIIAAHGVWSARVFEDHPAAGLAAVSTALTLGMLAGPVAAGAVIEQSGHAAALAGAAVLTAAALPFCPPTARRRAALAHHDCTAAPVRP</sequence>
<proteinExistence type="predicted"/>
<dbReference type="GO" id="GO:0022857">
    <property type="term" value="F:transmembrane transporter activity"/>
    <property type="evidence" value="ECO:0007669"/>
    <property type="project" value="TreeGrafter"/>
</dbReference>
<feature type="compositionally biased region" description="Basic and acidic residues" evidence="6">
    <location>
        <begin position="64"/>
        <end position="73"/>
    </location>
</feature>